<accession>A0AAE1PG54</accession>
<evidence type="ECO:0000313" key="3">
    <source>
        <dbReference type="EMBL" id="KAK4307768.1"/>
    </source>
</evidence>
<reference evidence="3" key="1">
    <citation type="submission" date="2023-11" db="EMBL/GenBank/DDBJ databases">
        <title>Genome assemblies of two species of porcelain crab, Petrolisthes cinctipes and Petrolisthes manimaculis (Anomura: Porcellanidae).</title>
        <authorList>
            <person name="Angst P."/>
        </authorList>
    </citation>
    <scope>NUCLEOTIDE SEQUENCE</scope>
    <source>
        <strain evidence="3">PB745_02</strain>
        <tissue evidence="3">Gill</tissue>
    </source>
</reference>
<dbReference type="PANTHER" id="PTHR24366">
    <property type="entry name" value="IG(IMMUNOGLOBULIN) AND LRR(LEUCINE RICH REPEAT) DOMAINS"/>
    <property type="match status" value="1"/>
</dbReference>
<evidence type="ECO:0000256" key="1">
    <source>
        <dbReference type="ARBA" id="ARBA00022614"/>
    </source>
</evidence>
<sequence length="82" mass="9112">MLDSLGIKGCGALVQLQNLILGYNKLHNLPEADLAMYPSVSQLNLTSNHLVTLPTRITRFMPSLRTLDLSHNSLYNFSGKIK</sequence>
<organism evidence="3 4">
    <name type="scientific">Petrolisthes manimaculis</name>
    <dbReference type="NCBI Taxonomy" id="1843537"/>
    <lineage>
        <taxon>Eukaryota</taxon>
        <taxon>Metazoa</taxon>
        <taxon>Ecdysozoa</taxon>
        <taxon>Arthropoda</taxon>
        <taxon>Crustacea</taxon>
        <taxon>Multicrustacea</taxon>
        <taxon>Malacostraca</taxon>
        <taxon>Eumalacostraca</taxon>
        <taxon>Eucarida</taxon>
        <taxon>Decapoda</taxon>
        <taxon>Pleocyemata</taxon>
        <taxon>Anomura</taxon>
        <taxon>Galatheoidea</taxon>
        <taxon>Porcellanidae</taxon>
        <taxon>Petrolisthes</taxon>
    </lineage>
</organism>
<dbReference type="Proteomes" id="UP001292094">
    <property type="component" value="Unassembled WGS sequence"/>
</dbReference>
<evidence type="ECO:0000256" key="2">
    <source>
        <dbReference type="ARBA" id="ARBA00022737"/>
    </source>
</evidence>
<evidence type="ECO:0000313" key="4">
    <source>
        <dbReference type="Proteomes" id="UP001292094"/>
    </source>
</evidence>
<dbReference type="Gene3D" id="3.80.10.10">
    <property type="entry name" value="Ribonuclease Inhibitor"/>
    <property type="match status" value="1"/>
</dbReference>
<proteinExistence type="predicted"/>
<gene>
    <name evidence="3" type="ORF">Pmani_020506</name>
</gene>
<name>A0AAE1PG54_9EUCA</name>
<dbReference type="EMBL" id="JAWZYT010001970">
    <property type="protein sequence ID" value="KAK4307768.1"/>
    <property type="molecule type" value="Genomic_DNA"/>
</dbReference>
<keyword evidence="4" id="KW-1185">Reference proteome</keyword>
<comment type="caution">
    <text evidence="3">The sequence shown here is derived from an EMBL/GenBank/DDBJ whole genome shotgun (WGS) entry which is preliminary data.</text>
</comment>
<dbReference type="AlphaFoldDB" id="A0AAE1PG54"/>
<dbReference type="PANTHER" id="PTHR24366:SF96">
    <property type="entry name" value="LEUCINE RICH REPEAT CONTAINING 53"/>
    <property type="match status" value="1"/>
</dbReference>
<dbReference type="SUPFAM" id="SSF52058">
    <property type="entry name" value="L domain-like"/>
    <property type="match status" value="1"/>
</dbReference>
<dbReference type="PROSITE" id="PS51450">
    <property type="entry name" value="LRR"/>
    <property type="match status" value="1"/>
</dbReference>
<dbReference type="Pfam" id="PF13855">
    <property type="entry name" value="LRR_8"/>
    <property type="match status" value="1"/>
</dbReference>
<protein>
    <submittedName>
        <fullName evidence="3">Uncharacterized protein</fullName>
    </submittedName>
</protein>
<dbReference type="InterPro" id="IPR032675">
    <property type="entry name" value="LRR_dom_sf"/>
</dbReference>
<keyword evidence="1" id="KW-0433">Leucine-rich repeat</keyword>
<dbReference type="InterPro" id="IPR001611">
    <property type="entry name" value="Leu-rich_rpt"/>
</dbReference>
<keyword evidence="2" id="KW-0677">Repeat</keyword>